<feature type="signal peptide" evidence="1">
    <location>
        <begin position="1"/>
        <end position="18"/>
    </location>
</feature>
<dbReference type="AlphaFoldDB" id="A0AA37GRS4"/>
<keyword evidence="4" id="KW-1185">Reference proteome</keyword>
<comment type="caution">
    <text evidence="3">The sequence shown here is derived from an EMBL/GenBank/DDBJ whole genome shotgun (WGS) entry which is preliminary data.</text>
</comment>
<proteinExistence type="predicted"/>
<evidence type="ECO:0000313" key="4">
    <source>
        <dbReference type="Proteomes" id="UP001055172"/>
    </source>
</evidence>
<evidence type="ECO:0000256" key="1">
    <source>
        <dbReference type="SAM" id="SignalP"/>
    </source>
</evidence>
<evidence type="ECO:0000313" key="3">
    <source>
        <dbReference type="EMBL" id="GJC86041.1"/>
    </source>
</evidence>
<dbReference type="PROSITE" id="PS51212">
    <property type="entry name" value="WSC"/>
    <property type="match status" value="1"/>
</dbReference>
<gene>
    <name evidence="3" type="ORF">ColLi_08879</name>
</gene>
<dbReference type="EMBL" id="BPPX01000020">
    <property type="protein sequence ID" value="GJC86041.1"/>
    <property type="molecule type" value="Genomic_DNA"/>
</dbReference>
<name>A0AA37GRS4_9PEZI</name>
<keyword evidence="1" id="KW-0732">Signal</keyword>
<dbReference type="Proteomes" id="UP001055172">
    <property type="component" value="Unassembled WGS sequence"/>
</dbReference>
<reference evidence="3 4" key="1">
    <citation type="submission" date="2021-07" db="EMBL/GenBank/DDBJ databases">
        <title>Genome data of Colletotrichum spaethianum.</title>
        <authorList>
            <person name="Utami Y.D."/>
            <person name="Hiruma K."/>
        </authorList>
    </citation>
    <scope>NUCLEOTIDE SEQUENCE [LARGE SCALE GENOMIC DNA]</scope>
    <source>
        <strain evidence="3 4">MAFF 242679</strain>
    </source>
</reference>
<dbReference type="SMART" id="SM00321">
    <property type="entry name" value="WSC"/>
    <property type="match status" value="1"/>
</dbReference>
<dbReference type="InterPro" id="IPR002889">
    <property type="entry name" value="WSC_carb-bd"/>
</dbReference>
<organism evidence="3 4">
    <name type="scientific">Colletotrichum liriopes</name>
    <dbReference type="NCBI Taxonomy" id="708192"/>
    <lineage>
        <taxon>Eukaryota</taxon>
        <taxon>Fungi</taxon>
        <taxon>Dikarya</taxon>
        <taxon>Ascomycota</taxon>
        <taxon>Pezizomycotina</taxon>
        <taxon>Sordariomycetes</taxon>
        <taxon>Hypocreomycetidae</taxon>
        <taxon>Glomerellales</taxon>
        <taxon>Glomerellaceae</taxon>
        <taxon>Colletotrichum</taxon>
        <taxon>Colletotrichum spaethianum species complex</taxon>
    </lineage>
</organism>
<evidence type="ECO:0000259" key="2">
    <source>
        <dbReference type="PROSITE" id="PS51212"/>
    </source>
</evidence>
<accession>A0AA37GRS4</accession>
<feature type="domain" description="WSC" evidence="2">
    <location>
        <begin position="24"/>
        <end position="121"/>
    </location>
</feature>
<sequence length="342" mass="34760">MSVLVIILLLATMVAAQANHVIHGFEYVGCVSAASDKFNAFVSFGRAYTPEECQSACTGRNYAAAFPDALSSGCRCGSSLESFPKVDESLCSNPCNTNAKFGFCGYSNLEGCSYANVYKACDENTPASSFIPIPGGPVSTVPAPSITFSTIRLPTVTRTLKLATKSTIVIHTVTPGNGGPATSCTLNDGSPPATLTAGFSSSPVVIVETVVVHVPPKSTRIPGLQSYGSIQLDPPVATVPPAETPATASQPAPSSLTLTNLIPYDPIPMISVPGNATVQVVTSTPEGPMFQTLILPGDPPATTATFTPAVVTNSPALRVQACAAGAAGAAGVVAAVLVVAGI</sequence>
<feature type="chain" id="PRO_5041322701" description="WSC domain-containing protein" evidence="1">
    <location>
        <begin position="19"/>
        <end position="342"/>
    </location>
</feature>
<protein>
    <recommendedName>
        <fullName evidence="2">WSC domain-containing protein</fullName>
    </recommendedName>
</protein>
<dbReference type="Pfam" id="PF01822">
    <property type="entry name" value="WSC"/>
    <property type="match status" value="1"/>
</dbReference>